<dbReference type="GO" id="GO:0005524">
    <property type="term" value="F:ATP binding"/>
    <property type="evidence" value="ECO:0007669"/>
    <property type="project" value="InterPro"/>
</dbReference>
<name>A0A1C7M821_GRIFR</name>
<keyword evidence="3" id="KW-1185">Reference proteome</keyword>
<organism evidence="2 3">
    <name type="scientific">Grifola frondosa</name>
    <name type="common">Maitake</name>
    <name type="synonym">Polyporus frondosus</name>
    <dbReference type="NCBI Taxonomy" id="5627"/>
    <lineage>
        <taxon>Eukaryota</taxon>
        <taxon>Fungi</taxon>
        <taxon>Dikarya</taxon>
        <taxon>Basidiomycota</taxon>
        <taxon>Agaricomycotina</taxon>
        <taxon>Agaricomycetes</taxon>
        <taxon>Polyporales</taxon>
        <taxon>Grifolaceae</taxon>
        <taxon>Grifola</taxon>
    </lineage>
</organism>
<proteinExistence type="predicted"/>
<dbReference type="SMART" id="SM00220">
    <property type="entry name" value="S_TKc"/>
    <property type="match status" value="1"/>
</dbReference>
<feature type="domain" description="Protein kinase" evidence="1">
    <location>
        <begin position="1"/>
        <end position="285"/>
    </location>
</feature>
<dbReference type="PANTHER" id="PTHR44167:SF24">
    <property type="entry name" value="SERINE_THREONINE-PROTEIN KINASE CHK2"/>
    <property type="match status" value="1"/>
</dbReference>
<dbReference type="GO" id="GO:0005634">
    <property type="term" value="C:nucleus"/>
    <property type="evidence" value="ECO:0007669"/>
    <property type="project" value="TreeGrafter"/>
</dbReference>
<dbReference type="GO" id="GO:0044773">
    <property type="term" value="P:mitotic DNA damage checkpoint signaling"/>
    <property type="evidence" value="ECO:0007669"/>
    <property type="project" value="TreeGrafter"/>
</dbReference>
<dbReference type="PROSITE" id="PS50011">
    <property type="entry name" value="PROTEIN_KINASE_DOM"/>
    <property type="match status" value="1"/>
</dbReference>
<dbReference type="PANTHER" id="PTHR44167">
    <property type="entry name" value="OVARIAN-SPECIFIC SERINE/THREONINE-PROTEIN KINASE LOK-RELATED"/>
    <property type="match status" value="1"/>
</dbReference>
<reference evidence="2 3" key="1">
    <citation type="submission" date="2016-03" db="EMBL/GenBank/DDBJ databases">
        <title>Whole genome sequencing of Grifola frondosa 9006-11.</title>
        <authorList>
            <person name="Min B."/>
            <person name="Park H."/>
            <person name="Kim J.-G."/>
            <person name="Cho H."/>
            <person name="Oh Y.-L."/>
            <person name="Kong W.-S."/>
            <person name="Choi I.-G."/>
        </authorList>
    </citation>
    <scope>NUCLEOTIDE SEQUENCE [LARGE SCALE GENOMIC DNA]</scope>
    <source>
        <strain evidence="2 3">9006-11</strain>
    </source>
</reference>
<keyword evidence="2" id="KW-0418">Kinase</keyword>
<comment type="caution">
    <text evidence="2">The sequence shown here is derived from an EMBL/GenBank/DDBJ whole genome shotgun (WGS) entry which is preliminary data.</text>
</comment>
<dbReference type="EMBL" id="LUGG01000007">
    <property type="protein sequence ID" value="OBZ72988.1"/>
    <property type="molecule type" value="Genomic_DNA"/>
</dbReference>
<dbReference type="GO" id="GO:0005737">
    <property type="term" value="C:cytoplasm"/>
    <property type="evidence" value="ECO:0007669"/>
    <property type="project" value="TreeGrafter"/>
</dbReference>
<dbReference type="OrthoDB" id="5979581at2759"/>
<evidence type="ECO:0000313" key="3">
    <source>
        <dbReference type="Proteomes" id="UP000092993"/>
    </source>
</evidence>
<dbReference type="InterPro" id="IPR011009">
    <property type="entry name" value="Kinase-like_dom_sf"/>
</dbReference>
<accession>A0A1C7M821</accession>
<dbReference type="Proteomes" id="UP000092993">
    <property type="component" value="Unassembled WGS sequence"/>
</dbReference>
<gene>
    <name evidence="2" type="primary">SRPK_15</name>
    <name evidence="2" type="ORF">A0H81_06797</name>
</gene>
<protein>
    <submittedName>
        <fullName evidence="2">Serine/threonine-protein kinase SRPK</fullName>
    </submittedName>
</protein>
<dbReference type="STRING" id="5627.A0A1C7M821"/>
<keyword evidence="2" id="KW-0808">Transferase</keyword>
<dbReference type="Gene3D" id="1.10.510.10">
    <property type="entry name" value="Transferase(Phosphotransferase) domain 1"/>
    <property type="match status" value="1"/>
</dbReference>
<evidence type="ECO:0000259" key="1">
    <source>
        <dbReference type="PROSITE" id="PS50011"/>
    </source>
</evidence>
<sequence length="297" mass="33807">MGVHIYKFMDCLLLKSRRYPEEVARMVIRDVLRALDYAHTECSIIHTDIKLSNVLAACYGRMTVDLAMASDEEEDLHSQDCIAADGSTVTIHETAPVLIMPQQPEDWNQMLFKLVDFGVDKVDQRLSQMICTIPARPPEVAIGAKWDTSVDIWEEWCLSEDSCGTTLHLFQMLSHCILYPEDVTEGILPIFQWRIFGDFPPELVARSSKGIAWFDENGHLLDGLVEALQNEGHLKLRISLKEYLEAVTDGEVTFSDECWDILEKMLTVDPQQRPTAKELLSHPWLSGELPKAYYFTG</sequence>
<dbReference type="Pfam" id="PF00069">
    <property type="entry name" value="Pkinase"/>
    <property type="match status" value="1"/>
</dbReference>
<dbReference type="AlphaFoldDB" id="A0A1C7M821"/>
<dbReference type="InterPro" id="IPR000719">
    <property type="entry name" value="Prot_kinase_dom"/>
</dbReference>
<dbReference type="SUPFAM" id="SSF56112">
    <property type="entry name" value="Protein kinase-like (PK-like)"/>
    <property type="match status" value="1"/>
</dbReference>
<dbReference type="GO" id="GO:0004674">
    <property type="term" value="F:protein serine/threonine kinase activity"/>
    <property type="evidence" value="ECO:0007669"/>
    <property type="project" value="TreeGrafter"/>
</dbReference>
<evidence type="ECO:0000313" key="2">
    <source>
        <dbReference type="EMBL" id="OBZ72988.1"/>
    </source>
</evidence>